<keyword evidence="8" id="KW-1185">Reference proteome</keyword>
<keyword evidence="5" id="KW-0804">Transcription</keyword>
<keyword evidence="3" id="KW-0731">Sigma factor</keyword>
<evidence type="ECO:0000256" key="4">
    <source>
        <dbReference type="ARBA" id="ARBA00023125"/>
    </source>
</evidence>
<dbReference type="InterPro" id="IPR039425">
    <property type="entry name" value="RNA_pol_sigma-70-like"/>
</dbReference>
<dbReference type="Pfam" id="PF04542">
    <property type="entry name" value="Sigma70_r2"/>
    <property type="match status" value="1"/>
</dbReference>
<name>A0A0K1Q2Z2_9BACT</name>
<accession>A0A0K1Q2Z2</accession>
<feature type="domain" description="RNA polymerase sigma-70 region 2" evidence="6">
    <location>
        <begin position="22"/>
        <end position="86"/>
    </location>
</feature>
<dbReference type="GO" id="GO:0016987">
    <property type="term" value="F:sigma factor activity"/>
    <property type="evidence" value="ECO:0007669"/>
    <property type="project" value="UniProtKB-KW"/>
</dbReference>
<dbReference type="GO" id="GO:0006352">
    <property type="term" value="P:DNA-templated transcription initiation"/>
    <property type="evidence" value="ECO:0007669"/>
    <property type="project" value="InterPro"/>
</dbReference>
<dbReference type="InterPro" id="IPR036388">
    <property type="entry name" value="WH-like_DNA-bd_sf"/>
</dbReference>
<reference evidence="7 8" key="1">
    <citation type="submission" date="2015-08" db="EMBL/GenBank/DDBJ databases">
        <authorList>
            <person name="Babu N.S."/>
            <person name="Beckwith C.J."/>
            <person name="Beseler K.G."/>
            <person name="Brison A."/>
            <person name="Carone J.V."/>
            <person name="Caskin T.P."/>
            <person name="Diamond M."/>
            <person name="Durham M.E."/>
            <person name="Foxe J.M."/>
            <person name="Go M."/>
            <person name="Henderson B.A."/>
            <person name="Jones I.B."/>
            <person name="McGettigan J.A."/>
            <person name="Micheletti S.J."/>
            <person name="Nasrallah M.E."/>
            <person name="Ortiz D."/>
            <person name="Piller C.R."/>
            <person name="Privatt S.R."/>
            <person name="Schneider S.L."/>
            <person name="Sharp S."/>
            <person name="Smith T.C."/>
            <person name="Stanton J.D."/>
            <person name="Ullery H.E."/>
            <person name="Wilson R.J."/>
            <person name="Serrano M.G."/>
            <person name="Buck G."/>
            <person name="Lee V."/>
            <person name="Wang Y."/>
            <person name="Carvalho R."/>
            <person name="Voegtly L."/>
            <person name="Shi R."/>
            <person name="Duckworth R."/>
            <person name="Johnson A."/>
            <person name="Loviza R."/>
            <person name="Walstead R."/>
            <person name="Shah Z."/>
            <person name="Kiflezghi M."/>
            <person name="Wade K."/>
            <person name="Ball S.L."/>
            <person name="Bradley K.W."/>
            <person name="Asai D.J."/>
            <person name="Bowman C.A."/>
            <person name="Russell D.A."/>
            <person name="Pope W.H."/>
            <person name="Jacobs-Sera D."/>
            <person name="Hendrix R.W."/>
            <person name="Hatfull G.F."/>
        </authorList>
    </citation>
    <scope>NUCLEOTIDE SEQUENCE [LARGE SCALE GENOMIC DNA]</scope>
    <source>
        <strain evidence="7 8">DSM 27648</strain>
    </source>
</reference>
<evidence type="ECO:0000259" key="6">
    <source>
        <dbReference type="Pfam" id="PF04542"/>
    </source>
</evidence>
<keyword evidence="2" id="KW-0805">Transcription regulation</keyword>
<dbReference type="SUPFAM" id="SSF88659">
    <property type="entry name" value="Sigma3 and sigma4 domains of RNA polymerase sigma factors"/>
    <property type="match status" value="1"/>
</dbReference>
<dbReference type="Proteomes" id="UP000064967">
    <property type="component" value="Chromosome"/>
</dbReference>
<dbReference type="PANTHER" id="PTHR43133">
    <property type="entry name" value="RNA POLYMERASE ECF-TYPE SIGMA FACTO"/>
    <property type="match status" value="1"/>
</dbReference>
<dbReference type="InterPro" id="IPR014284">
    <property type="entry name" value="RNA_pol_sigma-70_dom"/>
</dbReference>
<dbReference type="Gene3D" id="1.10.10.10">
    <property type="entry name" value="Winged helix-like DNA-binding domain superfamily/Winged helix DNA-binding domain"/>
    <property type="match status" value="1"/>
</dbReference>
<sequence length="183" mass="20686">MTAAATSHDRDQDVAVRFEAIFEAQLPYVWTSLKRLGVAPRDLEDVAHELFLQVLKRLSECDTSQPIRPWLFAFAVRFAADYRRLARHKTDLLGDDEPVATTSSPEGALAAVERERLVLHALEGIEVDRRAVFVLHELDEVPMSEITAALGIPLHTGYSRLRVAREEFVAAVRRLTRQGREMP</sequence>
<dbReference type="RefSeq" id="WP_146651385.1">
    <property type="nucleotide sequence ID" value="NZ_CP012333.1"/>
</dbReference>
<dbReference type="KEGG" id="llu:AKJ09_06685"/>
<evidence type="ECO:0000313" key="7">
    <source>
        <dbReference type="EMBL" id="AKV00022.1"/>
    </source>
</evidence>
<dbReference type="Gene3D" id="1.10.1740.10">
    <property type="match status" value="1"/>
</dbReference>
<dbReference type="GO" id="GO:0003677">
    <property type="term" value="F:DNA binding"/>
    <property type="evidence" value="ECO:0007669"/>
    <property type="project" value="UniProtKB-KW"/>
</dbReference>
<dbReference type="InterPro" id="IPR013325">
    <property type="entry name" value="RNA_pol_sigma_r2"/>
</dbReference>
<evidence type="ECO:0000313" key="8">
    <source>
        <dbReference type="Proteomes" id="UP000064967"/>
    </source>
</evidence>
<dbReference type="EMBL" id="CP012333">
    <property type="protein sequence ID" value="AKV00022.1"/>
    <property type="molecule type" value="Genomic_DNA"/>
</dbReference>
<dbReference type="AlphaFoldDB" id="A0A0K1Q2Z2"/>
<dbReference type="NCBIfam" id="TIGR02937">
    <property type="entry name" value="sigma70-ECF"/>
    <property type="match status" value="1"/>
</dbReference>
<proteinExistence type="inferred from homology"/>
<dbReference type="InterPro" id="IPR013324">
    <property type="entry name" value="RNA_pol_sigma_r3/r4-like"/>
</dbReference>
<protein>
    <submittedName>
        <fullName evidence="7">RNA polymerase sigma factor RpoE</fullName>
    </submittedName>
</protein>
<evidence type="ECO:0000256" key="2">
    <source>
        <dbReference type="ARBA" id="ARBA00023015"/>
    </source>
</evidence>
<dbReference type="OrthoDB" id="5513261at2"/>
<dbReference type="InterPro" id="IPR007627">
    <property type="entry name" value="RNA_pol_sigma70_r2"/>
</dbReference>
<dbReference type="SUPFAM" id="SSF88946">
    <property type="entry name" value="Sigma2 domain of RNA polymerase sigma factors"/>
    <property type="match status" value="1"/>
</dbReference>
<evidence type="ECO:0000256" key="5">
    <source>
        <dbReference type="ARBA" id="ARBA00023163"/>
    </source>
</evidence>
<dbReference type="PANTHER" id="PTHR43133:SF8">
    <property type="entry name" value="RNA POLYMERASE SIGMA FACTOR HI_1459-RELATED"/>
    <property type="match status" value="1"/>
</dbReference>
<keyword evidence="4" id="KW-0238">DNA-binding</keyword>
<evidence type="ECO:0000256" key="3">
    <source>
        <dbReference type="ARBA" id="ARBA00023082"/>
    </source>
</evidence>
<organism evidence="7 8">
    <name type="scientific">Labilithrix luteola</name>
    <dbReference type="NCBI Taxonomy" id="1391654"/>
    <lineage>
        <taxon>Bacteria</taxon>
        <taxon>Pseudomonadati</taxon>
        <taxon>Myxococcota</taxon>
        <taxon>Polyangia</taxon>
        <taxon>Polyangiales</taxon>
        <taxon>Labilitrichaceae</taxon>
        <taxon>Labilithrix</taxon>
    </lineage>
</organism>
<evidence type="ECO:0000256" key="1">
    <source>
        <dbReference type="ARBA" id="ARBA00010641"/>
    </source>
</evidence>
<gene>
    <name evidence="7" type="ORF">AKJ09_06685</name>
</gene>
<dbReference type="STRING" id="1391654.AKJ09_06685"/>
<comment type="similarity">
    <text evidence="1">Belongs to the sigma-70 factor family. ECF subfamily.</text>
</comment>